<accession>A0A0P0P3F0</accession>
<feature type="binding site" evidence="9">
    <location>
        <begin position="55"/>
        <end position="58"/>
    </location>
    <ligand>
        <name>substrate</name>
    </ligand>
</feature>
<evidence type="ECO:0000256" key="4">
    <source>
        <dbReference type="ARBA" id="ARBA00022801"/>
    </source>
</evidence>
<proteinExistence type="inferred from homology"/>
<dbReference type="GO" id="GO:0005737">
    <property type="term" value="C:cytoplasm"/>
    <property type="evidence" value="ECO:0007669"/>
    <property type="project" value="UniProtKB-SubCell"/>
</dbReference>
<evidence type="ECO:0000313" key="12">
    <source>
        <dbReference type="EMBL" id="ALL14988.1"/>
    </source>
</evidence>
<dbReference type="GO" id="GO:0005975">
    <property type="term" value="P:carbohydrate metabolic process"/>
    <property type="evidence" value="ECO:0007669"/>
    <property type="project" value="InterPro"/>
</dbReference>
<dbReference type="PANTHER" id="PTHR42891:SF1">
    <property type="entry name" value="D-GLYCERO-BETA-D-MANNO-HEPTOSE-1,7-BISPHOSPHATE 7-PHOSPHATASE"/>
    <property type="match status" value="1"/>
</dbReference>
<keyword evidence="3 11" id="KW-0479">Metal-binding</keyword>
<keyword evidence="5 7" id="KW-0119">Carbohydrate metabolism</keyword>
<dbReference type="PIRSF" id="PIRSF004682">
    <property type="entry name" value="GmhB"/>
    <property type="match status" value="1"/>
</dbReference>
<feature type="binding site" evidence="9">
    <location>
        <position position="140"/>
    </location>
    <ligand>
        <name>substrate</name>
    </ligand>
</feature>
<feature type="binding site" evidence="9">
    <location>
        <begin position="21"/>
        <end position="24"/>
    </location>
    <ligand>
        <name>substrate</name>
    </ligand>
</feature>
<evidence type="ECO:0000256" key="11">
    <source>
        <dbReference type="PIRSR" id="PIRSR004682-4"/>
    </source>
</evidence>
<sequence length="178" mass="19182">MDTLPPLAAVFLDRDGVLNIDHGYVSDPDRLEWIEGAREAVVALTRAGLRLMVVTNQSGIGRGYFEEAAMHGFHAEMQRQLAPLGGRIETFYFAPHHEDAAVEAYRVADHPDRKPNPGMLLRGLAEAGLTADQAVIIGDKPSDVEAGRRAGMPGYLFPGGDLHAFVVSVLGDRVPGLA</sequence>
<evidence type="ECO:0000256" key="6">
    <source>
        <dbReference type="ARBA" id="ARBA00031828"/>
    </source>
</evidence>
<feature type="binding site" evidence="11">
    <location>
        <position position="96"/>
    </location>
    <ligand>
        <name>Zn(2+)</name>
        <dbReference type="ChEBI" id="CHEBI:29105"/>
    </ligand>
</feature>
<evidence type="ECO:0000256" key="3">
    <source>
        <dbReference type="ARBA" id="ARBA00022723"/>
    </source>
</evidence>
<dbReference type="InterPro" id="IPR004446">
    <property type="entry name" value="Heptose_bisP_phosphatase"/>
</dbReference>
<feature type="binding site" evidence="11">
    <location>
        <position position="140"/>
    </location>
    <ligand>
        <name>Mg(2+)</name>
        <dbReference type="ChEBI" id="CHEBI:18420"/>
    </ligand>
</feature>
<feature type="binding site" evidence="11">
    <location>
        <position position="139"/>
    </location>
    <ligand>
        <name>Mg(2+)</name>
        <dbReference type="ChEBI" id="CHEBI:18420"/>
    </ligand>
</feature>
<dbReference type="InterPro" id="IPR023214">
    <property type="entry name" value="HAD_sf"/>
</dbReference>
<comment type="cofactor">
    <cofactor evidence="11">
        <name>Zn(2+)</name>
        <dbReference type="ChEBI" id="CHEBI:29105"/>
    </cofactor>
</comment>
<dbReference type="AlphaFoldDB" id="A0A0P0P3F0"/>
<evidence type="ECO:0000256" key="5">
    <source>
        <dbReference type="ARBA" id="ARBA00023277"/>
    </source>
</evidence>
<keyword evidence="13" id="KW-1185">Reference proteome</keyword>
<comment type="subcellular location">
    <subcellularLocation>
        <location evidence="1 7">Cytoplasm</location>
    </subcellularLocation>
</comment>
<dbReference type="EMBL" id="CP013002">
    <property type="protein sequence ID" value="ALL14988.1"/>
    <property type="molecule type" value="Genomic_DNA"/>
</dbReference>
<protein>
    <recommendedName>
        <fullName evidence="6 7">D,D-heptose 1,7-bisphosphate phosphatase</fullName>
        <ecNumber evidence="7">3.1.3.-</ecNumber>
    </recommendedName>
</protein>
<evidence type="ECO:0000256" key="9">
    <source>
        <dbReference type="PIRSR" id="PIRSR004682-2"/>
    </source>
</evidence>
<dbReference type="STRING" id="69395.AQ619_17375"/>
<organism evidence="12 13">
    <name type="scientific">Caulobacter henricii</name>
    <dbReference type="NCBI Taxonomy" id="69395"/>
    <lineage>
        <taxon>Bacteria</taxon>
        <taxon>Pseudomonadati</taxon>
        <taxon>Pseudomonadota</taxon>
        <taxon>Alphaproteobacteria</taxon>
        <taxon>Caulobacterales</taxon>
        <taxon>Caulobacteraceae</taxon>
        <taxon>Caulobacter</taxon>
    </lineage>
</organism>
<dbReference type="PANTHER" id="PTHR42891">
    <property type="entry name" value="D-GLYCERO-BETA-D-MANNO-HEPTOSE-1,7-BISPHOSPHATE 7-PHOSPHATASE"/>
    <property type="match status" value="1"/>
</dbReference>
<dbReference type="RefSeq" id="WP_062150653.1">
    <property type="nucleotide sequence ID" value="NZ_CP013002.1"/>
</dbReference>
<feature type="active site" description="Proton donor" evidence="8">
    <location>
        <position position="15"/>
    </location>
</feature>
<evidence type="ECO:0000256" key="7">
    <source>
        <dbReference type="PIRNR" id="PIRNR004682"/>
    </source>
</evidence>
<dbReference type="SUPFAM" id="SSF56784">
    <property type="entry name" value="HAD-like"/>
    <property type="match status" value="1"/>
</dbReference>
<dbReference type="NCBIfam" id="TIGR01662">
    <property type="entry name" value="HAD-SF-IIIA"/>
    <property type="match status" value="1"/>
</dbReference>
<dbReference type="GO" id="GO:0046872">
    <property type="term" value="F:metal ion binding"/>
    <property type="evidence" value="ECO:0007669"/>
    <property type="project" value="UniProtKB-KW"/>
</dbReference>
<name>A0A0P0P3F0_9CAUL</name>
<dbReference type="InterPro" id="IPR006549">
    <property type="entry name" value="HAD-SF_hydro_IIIA"/>
</dbReference>
<feature type="site" description="Contributes to substrate recognition" evidence="10">
    <location>
        <position position="113"/>
    </location>
</feature>
<gene>
    <name evidence="12" type="ORF">AQ619_17375</name>
</gene>
<keyword evidence="4 7" id="KW-0378">Hydrolase</keyword>
<dbReference type="CDD" id="cd07503">
    <property type="entry name" value="HAD_HisB-N"/>
    <property type="match status" value="1"/>
</dbReference>
<dbReference type="KEGG" id="chq:AQ619_17375"/>
<dbReference type="NCBIfam" id="TIGR01509">
    <property type="entry name" value="HAD-SF-IA-v3"/>
    <property type="match status" value="1"/>
</dbReference>
<feature type="site" description="Stabilizes the phosphoryl group" evidence="10">
    <location>
        <position position="114"/>
    </location>
</feature>
<keyword evidence="11" id="KW-0862">Zinc</keyword>
<feature type="site" description="Stabilizes the phosphoryl group" evidence="10">
    <location>
        <position position="55"/>
    </location>
</feature>
<feature type="active site" description="Proton donor" evidence="8">
    <location>
        <position position="13"/>
    </location>
</feature>
<feature type="binding site" evidence="11">
    <location>
        <position position="13"/>
    </location>
    <ligand>
        <name>Mg(2+)</name>
        <dbReference type="ChEBI" id="CHEBI:18420"/>
    </ligand>
</feature>
<evidence type="ECO:0000256" key="2">
    <source>
        <dbReference type="ARBA" id="ARBA00022490"/>
    </source>
</evidence>
<dbReference type="EC" id="3.1.3.-" evidence="7"/>
<keyword evidence="11" id="KW-0460">Magnesium</keyword>
<feature type="binding site" evidence="11">
    <location>
        <position position="15"/>
    </location>
    <ligand>
        <name>Mg(2+)</name>
        <dbReference type="ChEBI" id="CHEBI:18420"/>
    </ligand>
</feature>
<dbReference type="GO" id="GO:0016791">
    <property type="term" value="F:phosphatase activity"/>
    <property type="evidence" value="ECO:0007669"/>
    <property type="project" value="InterPro"/>
</dbReference>
<dbReference type="Gene3D" id="3.40.50.1000">
    <property type="entry name" value="HAD superfamily/HAD-like"/>
    <property type="match status" value="1"/>
</dbReference>
<feature type="binding site" evidence="9">
    <location>
        <begin position="113"/>
        <end position="114"/>
    </location>
    <ligand>
        <name>substrate</name>
    </ligand>
</feature>
<comment type="similarity">
    <text evidence="7">Belongs to the gmhB family.</text>
</comment>
<dbReference type="NCBIfam" id="TIGR01656">
    <property type="entry name" value="Histidinol-ppas"/>
    <property type="match status" value="1"/>
</dbReference>
<dbReference type="InterPro" id="IPR006439">
    <property type="entry name" value="HAD-SF_hydro_IA"/>
</dbReference>
<feature type="binding site" evidence="9">
    <location>
        <begin position="13"/>
        <end position="15"/>
    </location>
    <ligand>
        <name>substrate</name>
    </ligand>
</feature>
<dbReference type="InterPro" id="IPR006543">
    <property type="entry name" value="Histidinol-phos"/>
</dbReference>
<dbReference type="OrthoDB" id="9814110at2"/>
<evidence type="ECO:0000256" key="10">
    <source>
        <dbReference type="PIRSR" id="PIRSR004682-3"/>
    </source>
</evidence>
<comment type="cofactor">
    <cofactor evidence="11">
        <name>Mg(2+)</name>
        <dbReference type="ChEBI" id="CHEBI:18420"/>
    </cofactor>
</comment>
<evidence type="ECO:0000313" key="13">
    <source>
        <dbReference type="Proteomes" id="UP000056905"/>
    </source>
</evidence>
<evidence type="ECO:0000256" key="8">
    <source>
        <dbReference type="PIRSR" id="PIRSR004682-1"/>
    </source>
</evidence>
<reference evidence="12 13" key="1">
    <citation type="submission" date="2015-10" db="EMBL/GenBank/DDBJ databases">
        <title>Conservation of the essential genome among Caulobacter and Brevundimonas species.</title>
        <authorList>
            <person name="Scott D."/>
            <person name="Ely B."/>
        </authorList>
    </citation>
    <scope>NUCLEOTIDE SEQUENCE [LARGE SCALE GENOMIC DNA]</scope>
    <source>
        <strain evidence="12 13">CB4</strain>
    </source>
</reference>
<evidence type="ECO:0000256" key="1">
    <source>
        <dbReference type="ARBA" id="ARBA00004496"/>
    </source>
</evidence>
<keyword evidence="2 7" id="KW-0963">Cytoplasm</keyword>
<dbReference type="InterPro" id="IPR036412">
    <property type="entry name" value="HAD-like_sf"/>
</dbReference>
<dbReference type="Proteomes" id="UP000056905">
    <property type="component" value="Chromosome"/>
</dbReference>
<dbReference type="Pfam" id="PF13242">
    <property type="entry name" value="Hydrolase_like"/>
    <property type="match status" value="1"/>
</dbReference>